<dbReference type="GO" id="GO:0004672">
    <property type="term" value="F:protein kinase activity"/>
    <property type="evidence" value="ECO:0007669"/>
    <property type="project" value="InterPro"/>
</dbReference>
<dbReference type="SMART" id="SM00220">
    <property type="entry name" value="S_TKc"/>
    <property type="match status" value="1"/>
</dbReference>
<dbReference type="Pfam" id="PF00069">
    <property type="entry name" value="Pkinase"/>
    <property type="match status" value="1"/>
</dbReference>
<dbReference type="InterPro" id="IPR050117">
    <property type="entry name" value="MAPK"/>
</dbReference>
<dbReference type="GO" id="GO:0005524">
    <property type="term" value="F:ATP binding"/>
    <property type="evidence" value="ECO:0007669"/>
    <property type="project" value="UniProtKB-KW"/>
</dbReference>
<accession>A0AAN5D5F4</accession>
<keyword evidence="2" id="KW-0067">ATP-binding</keyword>
<feature type="non-terminal residue" evidence="4">
    <location>
        <position position="1"/>
    </location>
</feature>
<name>A0AAN5D5F4_9BILA</name>
<comment type="caution">
    <text evidence="4">The sequence shown here is derived from an EMBL/GenBank/DDBJ whole genome shotgun (WGS) entry which is preliminary data.</text>
</comment>
<dbReference type="PANTHER" id="PTHR24055">
    <property type="entry name" value="MITOGEN-ACTIVATED PROTEIN KINASE"/>
    <property type="match status" value="1"/>
</dbReference>
<reference evidence="5" key="1">
    <citation type="submission" date="2022-10" db="EMBL/GenBank/DDBJ databases">
        <title>Genome assembly of Pristionchus species.</title>
        <authorList>
            <person name="Yoshida K."/>
            <person name="Sommer R.J."/>
        </authorList>
    </citation>
    <scope>NUCLEOTIDE SEQUENCE [LARGE SCALE GENOMIC DNA]</scope>
    <source>
        <strain evidence="5">RS5460</strain>
    </source>
</reference>
<feature type="domain" description="Protein kinase" evidence="3">
    <location>
        <begin position="1"/>
        <end position="229"/>
    </location>
</feature>
<evidence type="ECO:0000256" key="1">
    <source>
        <dbReference type="ARBA" id="ARBA00022741"/>
    </source>
</evidence>
<protein>
    <recommendedName>
        <fullName evidence="3">Protein kinase domain-containing protein</fullName>
    </recommendedName>
</protein>
<dbReference type="Gene3D" id="1.10.510.10">
    <property type="entry name" value="Transferase(Phosphotransferase) domain 1"/>
    <property type="match status" value="1"/>
</dbReference>
<dbReference type="SUPFAM" id="SSF56112">
    <property type="entry name" value="Protein kinase-like (PK-like)"/>
    <property type="match status" value="1"/>
</dbReference>
<organism evidence="4 5">
    <name type="scientific">Pristionchus mayeri</name>
    <dbReference type="NCBI Taxonomy" id="1317129"/>
    <lineage>
        <taxon>Eukaryota</taxon>
        <taxon>Metazoa</taxon>
        <taxon>Ecdysozoa</taxon>
        <taxon>Nematoda</taxon>
        <taxon>Chromadorea</taxon>
        <taxon>Rhabditida</taxon>
        <taxon>Rhabditina</taxon>
        <taxon>Diplogasteromorpha</taxon>
        <taxon>Diplogasteroidea</taxon>
        <taxon>Neodiplogasteridae</taxon>
        <taxon>Pristionchus</taxon>
    </lineage>
</organism>
<dbReference type="Proteomes" id="UP001328107">
    <property type="component" value="Unassembled WGS sequence"/>
</dbReference>
<keyword evidence="1" id="KW-0547">Nucleotide-binding</keyword>
<dbReference type="InterPro" id="IPR000719">
    <property type="entry name" value="Prot_kinase_dom"/>
</dbReference>
<sequence length="229" mass="25730">VQHVTNVSKAPKDNFFIPNHVNAEYNAHYLVTGVYGTIYLCESKTGRLKNLAIKRFNALFDPEHVKRLPRNGIRGIRFAHSTSNSHRFSLMNFQMMISELLRALKYLDSAQVIHRDLKPDNLAISESGKLTLLDFGFSRVKAQADMTQGPGTGYYRAIETIAFDMNNDRRVYNEKADIWSIGAILCEMITGKILFKAVPPRSDNQLSTAISICGPVPGNVIDASRYVSF</sequence>
<dbReference type="InterPro" id="IPR011009">
    <property type="entry name" value="Kinase-like_dom_sf"/>
</dbReference>
<dbReference type="EMBL" id="BTRK01000006">
    <property type="protein sequence ID" value="GMR57048.1"/>
    <property type="molecule type" value="Genomic_DNA"/>
</dbReference>
<evidence type="ECO:0000259" key="3">
    <source>
        <dbReference type="PROSITE" id="PS50011"/>
    </source>
</evidence>
<evidence type="ECO:0000313" key="5">
    <source>
        <dbReference type="Proteomes" id="UP001328107"/>
    </source>
</evidence>
<proteinExistence type="predicted"/>
<dbReference type="PROSITE" id="PS50011">
    <property type="entry name" value="PROTEIN_KINASE_DOM"/>
    <property type="match status" value="1"/>
</dbReference>
<keyword evidence="5" id="KW-1185">Reference proteome</keyword>
<evidence type="ECO:0000256" key="2">
    <source>
        <dbReference type="ARBA" id="ARBA00022840"/>
    </source>
</evidence>
<gene>
    <name evidence="4" type="ORF">PMAYCL1PPCAC_27243</name>
</gene>
<dbReference type="AlphaFoldDB" id="A0AAN5D5F4"/>
<evidence type="ECO:0000313" key="4">
    <source>
        <dbReference type="EMBL" id="GMR57048.1"/>
    </source>
</evidence>